<sequence length="358" mass="41949">MDLKFCLKESHQGQPVSFILKQNNHWTLCCGICQYESDLPKKSFKAIKDLEKINKETITVINSSEIINQLQNSLKLVKDWQTKFENYLVEVKNLFLQKINYYNSLIETLNEKIEFFILNDDKLQEVLNCSEKINFLIIKQADELKNLEMDLKNAYEILKQSSISELVGDDIKINLVEVNQKDNKENIQSNSIIKEQSRSNDSKEKIIKNSGDKLETPQGRKNSNIQDQVQQLEFGKLQINENEYYEGQLQKGMMHGEGKLIKTNLNYEFIYEGQFQNNQKHGRGKETIIEFDIQDLSQSFFKKMTIYKSGNSKKTELIGEFKNNKKIEIFTKILYNNDVKKSESYQFYENDVLIGEDF</sequence>
<organism evidence="3 4">
    <name type="scientific">Paramecium sonneborni</name>
    <dbReference type="NCBI Taxonomy" id="65129"/>
    <lineage>
        <taxon>Eukaryota</taxon>
        <taxon>Sar</taxon>
        <taxon>Alveolata</taxon>
        <taxon>Ciliophora</taxon>
        <taxon>Intramacronucleata</taxon>
        <taxon>Oligohymenophorea</taxon>
        <taxon>Peniculida</taxon>
        <taxon>Parameciidae</taxon>
        <taxon>Paramecium</taxon>
    </lineage>
</organism>
<evidence type="ECO:0000256" key="1">
    <source>
        <dbReference type="ARBA" id="ARBA00022737"/>
    </source>
</evidence>
<accession>A0A8S1NP40</accession>
<proteinExistence type="predicted"/>
<dbReference type="EMBL" id="CAJJDN010000058">
    <property type="protein sequence ID" value="CAD8092116.1"/>
    <property type="molecule type" value="Genomic_DNA"/>
</dbReference>
<keyword evidence="4" id="KW-1185">Reference proteome</keyword>
<evidence type="ECO:0000313" key="4">
    <source>
        <dbReference type="Proteomes" id="UP000692954"/>
    </source>
</evidence>
<dbReference type="InterPro" id="IPR003409">
    <property type="entry name" value="MORN"/>
</dbReference>
<dbReference type="SMART" id="SM00698">
    <property type="entry name" value="MORN"/>
    <property type="match status" value="2"/>
</dbReference>
<dbReference type="Pfam" id="PF02493">
    <property type="entry name" value="MORN"/>
    <property type="match status" value="2"/>
</dbReference>
<dbReference type="Proteomes" id="UP000692954">
    <property type="component" value="Unassembled WGS sequence"/>
</dbReference>
<dbReference type="PANTHER" id="PTHR43215">
    <property type="entry name" value="RADIAL SPOKE HEAD 1 HOMOLOG"/>
    <property type="match status" value="1"/>
</dbReference>
<comment type="caution">
    <text evidence="3">The sequence shown here is derived from an EMBL/GenBank/DDBJ whole genome shotgun (WGS) entry which is preliminary data.</text>
</comment>
<protein>
    <submittedName>
        <fullName evidence="3">Uncharacterized protein</fullName>
    </submittedName>
</protein>
<reference evidence="3" key="1">
    <citation type="submission" date="2021-01" db="EMBL/GenBank/DDBJ databases">
        <authorList>
            <consortium name="Genoscope - CEA"/>
            <person name="William W."/>
        </authorList>
    </citation>
    <scope>NUCLEOTIDE SEQUENCE</scope>
</reference>
<evidence type="ECO:0000256" key="2">
    <source>
        <dbReference type="SAM" id="MobiDB-lite"/>
    </source>
</evidence>
<keyword evidence="1" id="KW-0677">Repeat</keyword>
<feature type="region of interest" description="Disordered" evidence="2">
    <location>
        <begin position="187"/>
        <end position="223"/>
    </location>
</feature>
<dbReference type="PANTHER" id="PTHR43215:SF14">
    <property type="entry name" value="RADIAL SPOKE HEAD 1 HOMOLOG"/>
    <property type="match status" value="1"/>
</dbReference>
<gene>
    <name evidence="3" type="ORF">PSON_ATCC_30995.1.T0580236</name>
</gene>
<feature type="compositionally biased region" description="Basic and acidic residues" evidence="2">
    <location>
        <begin position="195"/>
        <end position="215"/>
    </location>
</feature>
<name>A0A8S1NP40_9CILI</name>
<dbReference type="OrthoDB" id="304971at2759"/>
<dbReference type="AlphaFoldDB" id="A0A8S1NP40"/>
<evidence type="ECO:0000313" key="3">
    <source>
        <dbReference type="EMBL" id="CAD8092116.1"/>
    </source>
</evidence>